<accession>J3NZM9</accession>
<dbReference type="VEuPathDB" id="FungiDB:GGTG_06726"/>
<organism evidence="1">
    <name type="scientific">Gaeumannomyces tritici (strain R3-111a-1)</name>
    <name type="common">Wheat and barley take-all root rot fungus</name>
    <name type="synonym">Gaeumannomyces graminis var. tritici</name>
    <dbReference type="NCBI Taxonomy" id="644352"/>
    <lineage>
        <taxon>Eukaryota</taxon>
        <taxon>Fungi</taxon>
        <taxon>Dikarya</taxon>
        <taxon>Ascomycota</taxon>
        <taxon>Pezizomycotina</taxon>
        <taxon>Sordariomycetes</taxon>
        <taxon>Sordariomycetidae</taxon>
        <taxon>Magnaporthales</taxon>
        <taxon>Magnaporthaceae</taxon>
        <taxon>Gaeumannomyces</taxon>
    </lineage>
</organism>
<gene>
    <name evidence="2" type="primary">20347184</name>
    <name evidence="1" type="ORF">GGTG_06726</name>
</gene>
<dbReference type="Proteomes" id="UP000006039">
    <property type="component" value="Unassembled WGS sequence"/>
</dbReference>
<dbReference type="EnsemblFungi" id="EJT76812">
    <property type="protein sequence ID" value="EJT76812"/>
    <property type="gene ID" value="GGTG_06726"/>
</dbReference>
<reference evidence="3" key="1">
    <citation type="submission" date="2010-07" db="EMBL/GenBank/DDBJ databases">
        <title>The genome sequence of Gaeumannomyces graminis var. tritici strain R3-111a-1.</title>
        <authorList>
            <consortium name="The Broad Institute Genome Sequencing Platform"/>
            <person name="Ma L.-J."/>
            <person name="Dead R."/>
            <person name="Young S."/>
            <person name="Zeng Q."/>
            <person name="Koehrsen M."/>
            <person name="Alvarado L."/>
            <person name="Berlin A."/>
            <person name="Chapman S.B."/>
            <person name="Chen Z."/>
            <person name="Freedman E."/>
            <person name="Gellesch M."/>
            <person name="Goldberg J."/>
            <person name="Griggs A."/>
            <person name="Gujja S."/>
            <person name="Heilman E.R."/>
            <person name="Heiman D."/>
            <person name="Hepburn T."/>
            <person name="Howarth C."/>
            <person name="Jen D."/>
            <person name="Larson L."/>
            <person name="Mehta T."/>
            <person name="Neiman D."/>
            <person name="Pearson M."/>
            <person name="Roberts A."/>
            <person name="Saif S."/>
            <person name="Shea T."/>
            <person name="Shenoy N."/>
            <person name="Sisk P."/>
            <person name="Stolte C."/>
            <person name="Sykes S."/>
            <person name="Walk T."/>
            <person name="White J."/>
            <person name="Yandava C."/>
            <person name="Haas B."/>
            <person name="Nusbaum C."/>
            <person name="Birren B."/>
        </authorList>
    </citation>
    <scope>NUCLEOTIDE SEQUENCE [LARGE SCALE GENOMIC DNA]</scope>
    <source>
        <strain evidence="3">R3-111a-1</strain>
    </source>
</reference>
<dbReference type="GeneID" id="20347184"/>
<evidence type="ECO:0000313" key="3">
    <source>
        <dbReference type="Proteomes" id="UP000006039"/>
    </source>
</evidence>
<reference evidence="2" key="5">
    <citation type="submission" date="2018-04" db="UniProtKB">
        <authorList>
            <consortium name="EnsemblFungi"/>
        </authorList>
    </citation>
    <scope>IDENTIFICATION</scope>
    <source>
        <strain evidence="2">R3-111a-1</strain>
    </source>
</reference>
<keyword evidence="3" id="KW-1185">Reference proteome</keyword>
<dbReference type="EMBL" id="GL385397">
    <property type="protein sequence ID" value="EJT76812.1"/>
    <property type="molecule type" value="Genomic_DNA"/>
</dbReference>
<proteinExistence type="predicted"/>
<reference evidence="1" key="3">
    <citation type="submission" date="2010-09" db="EMBL/GenBank/DDBJ databases">
        <title>Annotation of Gaeumannomyces graminis var. tritici R3-111a-1.</title>
        <authorList>
            <consortium name="The Broad Institute Genome Sequencing Platform"/>
            <person name="Ma L.-J."/>
            <person name="Dead R."/>
            <person name="Young S.K."/>
            <person name="Zeng Q."/>
            <person name="Gargeya S."/>
            <person name="Fitzgerald M."/>
            <person name="Haas B."/>
            <person name="Abouelleil A."/>
            <person name="Alvarado L."/>
            <person name="Arachchi H.M."/>
            <person name="Berlin A."/>
            <person name="Brown A."/>
            <person name="Chapman S.B."/>
            <person name="Chen Z."/>
            <person name="Dunbar C."/>
            <person name="Freedman E."/>
            <person name="Gearin G."/>
            <person name="Gellesch M."/>
            <person name="Goldberg J."/>
            <person name="Griggs A."/>
            <person name="Gujja S."/>
            <person name="Heiman D."/>
            <person name="Howarth C."/>
            <person name="Larson L."/>
            <person name="Lui A."/>
            <person name="MacDonald P.J.P."/>
            <person name="Mehta T."/>
            <person name="Montmayeur A."/>
            <person name="Murphy C."/>
            <person name="Neiman D."/>
            <person name="Pearson M."/>
            <person name="Priest M."/>
            <person name="Roberts A."/>
            <person name="Saif S."/>
            <person name="Shea T."/>
            <person name="Shenoy N."/>
            <person name="Sisk P."/>
            <person name="Stolte C."/>
            <person name="Sykes S."/>
            <person name="Yandava C."/>
            <person name="Wortman J."/>
            <person name="Nusbaum C."/>
            <person name="Birren B."/>
        </authorList>
    </citation>
    <scope>NUCLEOTIDE SEQUENCE</scope>
    <source>
        <strain evidence="1">R3-111a-1</strain>
    </source>
</reference>
<reference evidence="1" key="2">
    <citation type="submission" date="2010-07" db="EMBL/GenBank/DDBJ databases">
        <authorList>
            <consortium name="The Broad Institute Genome Sequencing Platform"/>
            <consortium name="Broad Institute Genome Sequencing Center for Infectious Disease"/>
            <person name="Ma L.-J."/>
            <person name="Dead R."/>
            <person name="Young S."/>
            <person name="Zeng Q."/>
            <person name="Koehrsen M."/>
            <person name="Alvarado L."/>
            <person name="Berlin A."/>
            <person name="Chapman S.B."/>
            <person name="Chen Z."/>
            <person name="Freedman E."/>
            <person name="Gellesch M."/>
            <person name="Goldberg J."/>
            <person name="Griggs A."/>
            <person name="Gujja S."/>
            <person name="Heilman E.R."/>
            <person name="Heiman D."/>
            <person name="Hepburn T."/>
            <person name="Howarth C."/>
            <person name="Jen D."/>
            <person name="Larson L."/>
            <person name="Mehta T."/>
            <person name="Neiman D."/>
            <person name="Pearson M."/>
            <person name="Roberts A."/>
            <person name="Saif S."/>
            <person name="Shea T."/>
            <person name="Shenoy N."/>
            <person name="Sisk P."/>
            <person name="Stolte C."/>
            <person name="Sykes S."/>
            <person name="Walk T."/>
            <person name="White J."/>
            <person name="Yandava C."/>
            <person name="Haas B."/>
            <person name="Nusbaum C."/>
            <person name="Birren B."/>
        </authorList>
    </citation>
    <scope>NUCLEOTIDE SEQUENCE</scope>
    <source>
        <strain evidence="1">R3-111a-1</strain>
    </source>
</reference>
<name>J3NZM9_GAET3</name>
<sequence>MAGAEVKRTKPELSLRRRSMLFAVIESKLKLSTQVFLLPAEGGEEAVRTC</sequence>
<dbReference type="HOGENOM" id="CLU_3125165_0_0_1"/>
<dbReference type="AlphaFoldDB" id="J3NZM9"/>
<evidence type="ECO:0000313" key="2">
    <source>
        <dbReference type="EnsemblFungi" id="EJT76812"/>
    </source>
</evidence>
<reference evidence="2" key="4">
    <citation type="journal article" date="2015" name="G3 (Bethesda)">
        <title>Genome sequences of three phytopathogenic species of the Magnaporthaceae family of fungi.</title>
        <authorList>
            <person name="Okagaki L.H."/>
            <person name="Nunes C.C."/>
            <person name="Sailsbery J."/>
            <person name="Clay B."/>
            <person name="Brown D."/>
            <person name="John T."/>
            <person name="Oh Y."/>
            <person name="Young N."/>
            <person name="Fitzgerald M."/>
            <person name="Haas B.J."/>
            <person name="Zeng Q."/>
            <person name="Young S."/>
            <person name="Adiconis X."/>
            <person name="Fan L."/>
            <person name="Levin J.Z."/>
            <person name="Mitchell T.K."/>
            <person name="Okubara P.A."/>
            <person name="Farman M.L."/>
            <person name="Kohn L.M."/>
            <person name="Birren B."/>
            <person name="Ma L.-J."/>
            <person name="Dean R.A."/>
        </authorList>
    </citation>
    <scope>NUCLEOTIDE SEQUENCE</scope>
    <source>
        <strain evidence="2">R3-111a-1</strain>
    </source>
</reference>
<protein>
    <submittedName>
        <fullName evidence="1 2">Uncharacterized protein</fullName>
    </submittedName>
</protein>
<dbReference type="RefSeq" id="XP_009222812.1">
    <property type="nucleotide sequence ID" value="XM_009224548.1"/>
</dbReference>
<evidence type="ECO:0000313" key="1">
    <source>
        <dbReference type="EMBL" id="EJT76812.1"/>
    </source>
</evidence>